<feature type="transmembrane region" description="Helical" evidence="1">
    <location>
        <begin position="60"/>
        <end position="78"/>
    </location>
</feature>
<evidence type="ECO:0000313" key="2">
    <source>
        <dbReference type="EMBL" id="WZO35268.1"/>
    </source>
</evidence>
<proteinExistence type="predicted"/>
<gene>
    <name evidence="2" type="ORF">MRBLWS13_002964</name>
</gene>
<sequence>MTAVAAIVIAAVLASRFAPDLVTGREHEHLPLVALTIWPWAAAAIGYVLMAGRRSRARELVLGVIFVWAAAAVLAIALPAMVTGTDPTRIPLAALIVPPFAAIATGFLAIAHVRADAALTD</sequence>
<protein>
    <submittedName>
        <fullName evidence="2">Uncharacterized protein</fullName>
    </submittedName>
</protein>
<reference evidence="2" key="1">
    <citation type="submission" date="2024-04" db="EMBL/GenBank/DDBJ databases">
        <authorList>
            <person name="Roder T."/>
            <person name="Oberhansli S."/>
            <person name="Kreuzer M."/>
        </authorList>
    </citation>
    <scope>NUCLEOTIDE SEQUENCE</scope>
    <source>
        <strain evidence="2">LWS13-1.2</strain>
    </source>
</reference>
<keyword evidence="1" id="KW-1133">Transmembrane helix</keyword>
<organism evidence="2">
    <name type="scientific">Microbacterium sp. LWS13-1.2</name>
    <dbReference type="NCBI Taxonomy" id="3135264"/>
    <lineage>
        <taxon>Bacteria</taxon>
        <taxon>Bacillati</taxon>
        <taxon>Actinomycetota</taxon>
        <taxon>Actinomycetes</taxon>
        <taxon>Micrococcales</taxon>
        <taxon>Microbacteriaceae</taxon>
        <taxon>Microbacterium</taxon>
    </lineage>
</organism>
<keyword evidence="1" id="KW-0472">Membrane</keyword>
<evidence type="ECO:0000256" key="1">
    <source>
        <dbReference type="SAM" id="Phobius"/>
    </source>
</evidence>
<feature type="transmembrane region" description="Helical" evidence="1">
    <location>
        <begin position="90"/>
        <end position="111"/>
    </location>
</feature>
<feature type="transmembrane region" description="Helical" evidence="1">
    <location>
        <begin position="29"/>
        <end position="48"/>
    </location>
</feature>
<name>A0AAU6SEB8_9MICO</name>
<accession>A0AAU6SEB8</accession>
<dbReference type="AlphaFoldDB" id="A0AAU6SEB8"/>
<keyword evidence="1" id="KW-0812">Transmembrane</keyword>
<dbReference type="EMBL" id="CP151632">
    <property type="protein sequence ID" value="WZO35268.1"/>
    <property type="molecule type" value="Genomic_DNA"/>
</dbReference>
<dbReference type="RefSeq" id="WP_349426105.1">
    <property type="nucleotide sequence ID" value="NZ_CP151632.1"/>
</dbReference>